<dbReference type="InterPro" id="IPR041662">
    <property type="entry name" value="SusD-like_2"/>
</dbReference>
<dbReference type="Pfam" id="PF12771">
    <property type="entry name" value="SusD-like_2"/>
    <property type="match status" value="1"/>
</dbReference>
<keyword evidence="1" id="KW-0732">Signal</keyword>
<feature type="chain" id="PRO_5045336394" evidence="1">
    <location>
        <begin position="25"/>
        <end position="474"/>
    </location>
</feature>
<keyword evidence="3" id="KW-1185">Reference proteome</keyword>
<dbReference type="Proteomes" id="UP001589605">
    <property type="component" value="Unassembled WGS sequence"/>
</dbReference>
<evidence type="ECO:0000313" key="2">
    <source>
        <dbReference type="EMBL" id="MFB9054432.1"/>
    </source>
</evidence>
<name>A0ABV5F4S6_9FLAO</name>
<dbReference type="EMBL" id="JBHMEZ010000013">
    <property type="protein sequence ID" value="MFB9054432.1"/>
    <property type="molecule type" value="Genomic_DNA"/>
</dbReference>
<evidence type="ECO:0000313" key="3">
    <source>
        <dbReference type="Proteomes" id="UP001589605"/>
    </source>
</evidence>
<gene>
    <name evidence="2" type="ORF">ACFFVB_15190</name>
</gene>
<comment type="caution">
    <text evidence="2">The sequence shown here is derived from an EMBL/GenBank/DDBJ whole genome shotgun (WGS) entry which is preliminary data.</text>
</comment>
<protein>
    <submittedName>
        <fullName evidence="2">SusD/RagB family nutrient-binding outer membrane lipoprotein</fullName>
    </submittedName>
</protein>
<dbReference type="RefSeq" id="WP_382384071.1">
    <property type="nucleotide sequence ID" value="NZ_JBHMEZ010000013.1"/>
</dbReference>
<reference evidence="2 3" key="1">
    <citation type="submission" date="2024-09" db="EMBL/GenBank/DDBJ databases">
        <authorList>
            <person name="Sun Q."/>
            <person name="Mori K."/>
        </authorList>
    </citation>
    <scope>NUCLEOTIDE SEQUENCE [LARGE SCALE GENOMIC DNA]</scope>
    <source>
        <strain evidence="2 3">CECT 8286</strain>
    </source>
</reference>
<dbReference type="SUPFAM" id="SSF48452">
    <property type="entry name" value="TPR-like"/>
    <property type="match status" value="1"/>
</dbReference>
<proteinExistence type="predicted"/>
<evidence type="ECO:0000256" key="1">
    <source>
        <dbReference type="SAM" id="SignalP"/>
    </source>
</evidence>
<dbReference type="Gene3D" id="1.25.40.390">
    <property type="match status" value="1"/>
</dbReference>
<accession>A0ABV5F4S6</accession>
<sequence>MKNIFKSWSLIAITGLLVFTTACDNDFEETNTDPNNPTVITEDLQLGFIERTLINEVHNYFIAGEAASDWTQHISKTQYNDADRYYPRLGSINNFWTVLYGSVIADAVEMERLAAEADNQAVQGTALVLQAMAYQYLTDNFGNIPMSEANRADEGIYNPAYDTQEDVYKGIFTMLDEAIAHLESGSGSITASQDLIYGGDISKWLKFATTVKFRAMMRISDTSLFDAAELQALVNSGNLITSNDDEAFISFETIALPNANPFYDIVLTGRQGEWGMGKPLVDYMLAEGDPRLAVYANDVDGAYIGKPAGFLNPSTEGYGPGTISQIGDAYLASDAPLYFVSASQINLLLAEASVKNYINGDAATYFNDGVDASLIQNGLASGSYSAPYTGYNSIAQQLWVSTFMQGYETWAEWKRSDIPADLPLAVDPQPGVNSIPTRYTYPNDEISLNASNVDAAVADQGPDALTTKVWWDIN</sequence>
<feature type="signal peptide" evidence="1">
    <location>
        <begin position="1"/>
        <end position="24"/>
    </location>
</feature>
<dbReference type="InterPro" id="IPR011990">
    <property type="entry name" value="TPR-like_helical_dom_sf"/>
</dbReference>
<organism evidence="2 3">
    <name type="scientific">Formosa undariae</name>
    <dbReference type="NCBI Taxonomy" id="1325436"/>
    <lineage>
        <taxon>Bacteria</taxon>
        <taxon>Pseudomonadati</taxon>
        <taxon>Bacteroidota</taxon>
        <taxon>Flavobacteriia</taxon>
        <taxon>Flavobacteriales</taxon>
        <taxon>Flavobacteriaceae</taxon>
        <taxon>Formosa</taxon>
    </lineage>
</organism>
<keyword evidence="2" id="KW-0449">Lipoprotein</keyword>
<dbReference type="PROSITE" id="PS51257">
    <property type="entry name" value="PROKAR_LIPOPROTEIN"/>
    <property type="match status" value="1"/>
</dbReference>